<gene>
    <name evidence="1" type="ORF">MRATA1EN3_LOCUS7384</name>
</gene>
<proteinExistence type="predicted"/>
<protein>
    <submittedName>
        <fullName evidence="1">Uncharacterized protein</fullName>
    </submittedName>
</protein>
<organism evidence="1 2">
    <name type="scientific">Rangifer tarandus platyrhynchus</name>
    <name type="common">Svalbard reindeer</name>
    <dbReference type="NCBI Taxonomy" id="3082113"/>
    <lineage>
        <taxon>Eukaryota</taxon>
        <taxon>Metazoa</taxon>
        <taxon>Chordata</taxon>
        <taxon>Craniata</taxon>
        <taxon>Vertebrata</taxon>
        <taxon>Euteleostomi</taxon>
        <taxon>Mammalia</taxon>
        <taxon>Eutheria</taxon>
        <taxon>Laurasiatheria</taxon>
        <taxon>Artiodactyla</taxon>
        <taxon>Ruminantia</taxon>
        <taxon>Pecora</taxon>
        <taxon>Cervidae</taxon>
        <taxon>Odocoileinae</taxon>
        <taxon>Rangifer</taxon>
    </lineage>
</organism>
<name>A0ACB0E7E9_RANTA</name>
<sequence length="1451" mass="163952">MAEEEEGAAPAEKAFRIQRVFINLLDSYSSRNIGKFLSNCVVGASLEEITEEEEEDDETKSAMPEASMAKLKEGTFQIVGTLSKLDVPRPEFAVETYCGISQEDLLLRLLECDVIIYNITENPQQVEEAIWAVSALNEESSHFEKRKVFILVSTVMTWARSKPLDPDDSEVPFTEEDYRRRKQHPNFLDHINAEKMVLKFGKNVRKFATYVVAAGLQYGMEGGILHAFFKLAWLGEVPALPVFGDGTNVIPAIHILDLAGVIQNIIDHVPKLHYLVAVDESAHTLEDFVKCISKSTGPGKIQKIPKENAFLTKDLTQENIDHLLVNLRMEALFVKENFNIRWFAQAGFVDNINSILKEYKQSRRLLPIKICILGPPAVGKSSIAEVLAKYYKLHHIKLKDVISEAIAKLEAIITPKDVMEGGEEEGEEEEEEDNVEDAQELLEGIKESMDQNAGRLEDQYIIRFMKEKLKSMPCRNQGYILDGFPKTYDQAKDLFSQEDEEEEEEGRGKMFPYDKLIIPEFVCSLDASDEFLKERVINLPESVVTGTHYSQDRFLRALSNYRDINTEDETVLNYFDELEIHPIHIDVGRLEDAQNRLAIKQLIKEVGEPRNYGLTDEEKAEEERKAAEERLAREAMEEAEREHKEAVETAEKIARWEEWNKRLEEVKREERELLEAQSIPLRNYLMTYVMPTLMQGLNECCKVRPDDPVDFLVRDLITTQGSQPTQPPQKHYGITSPISLAAPKETDCLLTQRLVETLKPFGVFEEEEELQRRILILGKLNNLVKEWIREISESKNLPQSVIENVGGKIFTFGSYRLGVHTKGADIDALCVAPRHVDRSDFFTSFYDKLKLQEEVKDLRAVEEAFVPVIKLCFDGIEIDILFARLALQTIPEDLDLRDDSLLKNLDIRCIRSLNGCRVTDEILHLVPNIDNFRLTLRAIKLWAKRHNIYSNILGFLGGVSWAMLVARTCQLYPNAIASTLVHKFFLVFSKWEWPNPVLLKQPEECNLNLPVWDPRVNPSDRYHLMPIITPAYPQQNSTYNVSVSTRMVMVEEFKQGLAITDEILLSKAEWSKLFEAPNFFQKYKHYIVLLASAPTEKQRLEWVGLVESKIRILVGSLEKNEFITLAHVNPQSFPAPKENPDKEEFRTMWVIGLVFKKTENSENLSVDLTYDIQSFTDTVYRQAINSKMFEVDMKIAAMHVKRKQLHQLLPSHVLQKKKKHSTEGVKLTPLNDSSLDLSMDSDNSMSVPSPTSAMKTSPLNSSGSSQGRNSPAPAVTAASVTNIQATEVSVPQVNSSESSGGTSSESIPQTATQPAISSPPKPTVSRVVSSTRLVNPPPRPSGNAAAKIANPLVGVKRTSSPHKDESPKKTKTEEDETSEDANCLALSGHDKTETKEQLDTETSTTQSETIQTATSLLASQKTSSTDLSDIPALPANPIPVIKNSIKLRLNR</sequence>
<dbReference type="Proteomes" id="UP001162501">
    <property type="component" value="Chromosome 16"/>
</dbReference>
<evidence type="ECO:0000313" key="1">
    <source>
        <dbReference type="EMBL" id="CAI9696171.1"/>
    </source>
</evidence>
<dbReference type="EMBL" id="OX596100">
    <property type="protein sequence ID" value="CAI9696171.1"/>
    <property type="molecule type" value="Genomic_DNA"/>
</dbReference>
<evidence type="ECO:0000313" key="2">
    <source>
        <dbReference type="Proteomes" id="UP001162501"/>
    </source>
</evidence>
<reference evidence="1" key="1">
    <citation type="submission" date="2023-05" db="EMBL/GenBank/DDBJ databases">
        <authorList>
            <consortium name="ELIXIR-Norway"/>
        </authorList>
    </citation>
    <scope>NUCLEOTIDE SEQUENCE</scope>
</reference>
<accession>A0ACB0E7E9</accession>